<accession>A0ABT9NNP2</accession>
<dbReference type="Gene3D" id="3.40.50.1820">
    <property type="entry name" value="alpha/beta hydrolase"/>
    <property type="match status" value="1"/>
</dbReference>
<dbReference type="Proteomes" id="UP001240447">
    <property type="component" value="Unassembled WGS sequence"/>
</dbReference>
<organism evidence="2 3">
    <name type="scientific">Nocardioides massiliensis</name>
    <dbReference type="NCBI Taxonomy" id="1325935"/>
    <lineage>
        <taxon>Bacteria</taxon>
        <taxon>Bacillati</taxon>
        <taxon>Actinomycetota</taxon>
        <taxon>Actinomycetes</taxon>
        <taxon>Propionibacteriales</taxon>
        <taxon>Nocardioidaceae</taxon>
        <taxon>Nocardioides</taxon>
    </lineage>
</organism>
<proteinExistence type="predicted"/>
<dbReference type="RefSeq" id="WP_068124640.1">
    <property type="nucleotide sequence ID" value="NZ_JAUSQM010000001.1"/>
</dbReference>
<evidence type="ECO:0000259" key="1">
    <source>
        <dbReference type="Pfam" id="PF00561"/>
    </source>
</evidence>
<dbReference type="InterPro" id="IPR029058">
    <property type="entry name" value="AB_hydrolase_fold"/>
</dbReference>
<keyword evidence="3" id="KW-1185">Reference proteome</keyword>
<evidence type="ECO:0000313" key="2">
    <source>
        <dbReference type="EMBL" id="MDP9821819.1"/>
    </source>
</evidence>
<feature type="domain" description="AB hydrolase-1" evidence="1">
    <location>
        <begin position="15"/>
        <end position="248"/>
    </location>
</feature>
<evidence type="ECO:0000313" key="3">
    <source>
        <dbReference type="Proteomes" id="UP001240447"/>
    </source>
</evidence>
<dbReference type="EMBL" id="JAUSQM010000001">
    <property type="protein sequence ID" value="MDP9821819.1"/>
    <property type="molecule type" value="Genomic_DNA"/>
</dbReference>
<comment type="caution">
    <text evidence="2">The sequence shown here is derived from an EMBL/GenBank/DDBJ whole genome shotgun (WGS) entry which is preliminary data.</text>
</comment>
<name>A0ABT9NNP2_9ACTN</name>
<dbReference type="PANTHER" id="PTHR43798:SF33">
    <property type="entry name" value="HYDROLASE, PUTATIVE (AFU_ORTHOLOGUE AFUA_2G14860)-RELATED"/>
    <property type="match status" value="1"/>
</dbReference>
<dbReference type="InterPro" id="IPR000073">
    <property type="entry name" value="AB_hydrolase_1"/>
</dbReference>
<dbReference type="PANTHER" id="PTHR43798">
    <property type="entry name" value="MONOACYLGLYCEROL LIPASE"/>
    <property type="match status" value="1"/>
</dbReference>
<dbReference type="SUPFAM" id="SSF53474">
    <property type="entry name" value="alpha/beta-Hydrolases"/>
    <property type="match status" value="1"/>
</dbReference>
<dbReference type="InterPro" id="IPR050266">
    <property type="entry name" value="AB_hydrolase_sf"/>
</dbReference>
<dbReference type="PRINTS" id="PR00111">
    <property type="entry name" value="ABHYDROLASE"/>
</dbReference>
<reference evidence="2 3" key="1">
    <citation type="submission" date="2023-07" db="EMBL/GenBank/DDBJ databases">
        <title>Sequencing the genomes of 1000 actinobacteria strains.</title>
        <authorList>
            <person name="Klenk H.-P."/>
        </authorList>
    </citation>
    <scope>NUCLEOTIDE SEQUENCE [LARGE SCALE GENOMIC DNA]</scope>
    <source>
        <strain evidence="2 3">GD13</strain>
    </source>
</reference>
<gene>
    <name evidence="2" type="ORF">J2S59_001628</name>
</gene>
<dbReference type="Pfam" id="PF00561">
    <property type="entry name" value="Abhydrolase_1"/>
    <property type="match status" value="1"/>
</dbReference>
<protein>
    <submittedName>
        <fullName evidence="2">Pimeloyl-ACP methyl ester carboxylesterase</fullName>
    </submittedName>
</protein>
<sequence length="265" mass="28647">MRLAHRLTGGRDGVPVLFLHGGGPGCASYTDFRTAAAAIAPERPHLFVDLAQYGASEAPRHSEPAFDYHVRQLTATLDLLEIPHVDVVAQSLGGSVAMLMAATSPERVGRLVATGSQPVPDDRSDTSLAVQARSRYYGGEGPTWLKMRELMAQLEWCDGSRIPEVTVRERYGSSITPWAMAVADGTGRGTPQSLDAQIPAVGAPTLLVWGAQDPFASPAYAATITGRMPRGELVVLDETAHHPQAERPDDYARVVNEFLDRKDHR</sequence>